<keyword evidence="14" id="KW-1185">Reference proteome</keyword>
<dbReference type="OMA" id="RICVHIS"/>
<dbReference type="GO" id="GO:0050178">
    <property type="term" value="F:phenylpyruvate tautomerase activity"/>
    <property type="evidence" value="ECO:0007669"/>
    <property type="project" value="UniProtKB-EC"/>
</dbReference>
<dbReference type="PANTHER" id="PTHR11954:SF6">
    <property type="entry name" value="MACROPHAGE MIGRATION INHIBITORY FACTOR"/>
    <property type="match status" value="1"/>
</dbReference>
<dbReference type="AlphaFoldDB" id="A0A9Q0M3M1"/>
<evidence type="ECO:0000256" key="1">
    <source>
        <dbReference type="ARBA" id="ARBA00004613"/>
    </source>
</evidence>
<evidence type="ECO:0000256" key="4">
    <source>
        <dbReference type="ARBA" id="ARBA00022525"/>
    </source>
</evidence>
<keyword evidence="5" id="KW-0413">Isomerase</keyword>
<dbReference type="Gene3D" id="3.30.429.10">
    <property type="entry name" value="Macrophage Migration Inhibitory Factor"/>
    <property type="match status" value="1"/>
</dbReference>
<reference evidence="13" key="1">
    <citation type="submission" date="2022-12" db="EMBL/GenBank/DDBJ databases">
        <title>Genome assemblies of Blomia tropicalis.</title>
        <authorList>
            <person name="Cui Y."/>
        </authorList>
    </citation>
    <scope>NUCLEOTIDE SEQUENCE</scope>
    <source>
        <tissue evidence="13">Adult mites</tissue>
    </source>
</reference>
<proteinExistence type="inferred from homology"/>
<keyword evidence="4" id="KW-0964">Secreted</keyword>
<comment type="similarity">
    <text evidence="2">Belongs to the MIF family.</text>
</comment>
<evidence type="ECO:0000313" key="14">
    <source>
        <dbReference type="Proteomes" id="UP001142055"/>
    </source>
</evidence>
<evidence type="ECO:0000256" key="12">
    <source>
        <dbReference type="ARBA" id="ARBA00042730"/>
    </source>
</evidence>
<dbReference type="GO" id="GO:0004167">
    <property type="term" value="F:dopachrome isomerase activity"/>
    <property type="evidence" value="ECO:0007669"/>
    <property type="project" value="UniProtKB-EC"/>
</dbReference>
<dbReference type="OrthoDB" id="6495239at2759"/>
<evidence type="ECO:0000256" key="5">
    <source>
        <dbReference type="ARBA" id="ARBA00023235"/>
    </source>
</evidence>
<evidence type="ECO:0000256" key="3">
    <source>
        <dbReference type="ARBA" id="ARBA00022514"/>
    </source>
</evidence>
<evidence type="ECO:0000313" key="13">
    <source>
        <dbReference type="EMBL" id="KAJ6218384.1"/>
    </source>
</evidence>
<evidence type="ECO:0000256" key="2">
    <source>
        <dbReference type="ARBA" id="ARBA00005851"/>
    </source>
</evidence>
<dbReference type="PANTHER" id="PTHR11954">
    <property type="entry name" value="D-DOPACHROME DECARBOXYLASE"/>
    <property type="match status" value="1"/>
</dbReference>
<protein>
    <recommendedName>
        <fullName evidence="12">L-dopachrome isomerase</fullName>
        <ecNumber evidence="9">5.3.2.1</ecNumber>
        <ecNumber evidence="8">5.3.3.12</ecNumber>
    </recommendedName>
    <alternativeName>
        <fullName evidence="10">L-dopachrome tautomerase</fullName>
    </alternativeName>
    <alternativeName>
        <fullName evidence="11">Phenylpyruvate tautomerase</fullName>
    </alternativeName>
</protein>
<evidence type="ECO:0000256" key="11">
    <source>
        <dbReference type="ARBA" id="ARBA00041912"/>
    </source>
</evidence>
<comment type="subcellular location">
    <subcellularLocation>
        <location evidence="1">Secreted</location>
    </subcellularLocation>
</comment>
<accession>A0A9Q0M3M1</accession>
<comment type="catalytic activity">
    <reaction evidence="7">
        <text>L-dopachrome = 5,6-dihydroxyindole-2-carboxylate</text>
        <dbReference type="Rhea" id="RHEA:13041"/>
        <dbReference type="ChEBI" id="CHEBI:16875"/>
        <dbReference type="ChEBI" id="CHEBI:57509"/>
        <dbReference type="EC" id="5.3.3.12"/>
    </reaction>
</comment>
<evidence type="ECO:0000256" key="8">
    <source>
        <dbReference type="ARBA" id="ARBA00038932"/>
    </source>
</evidence>
<dbReference type="InterPro" id="IPR001398">
    <property type="entry name" value="Macrophage_inhib_fac"/>
</dbReference>
<dbReference type="EMBL" id="JAPWDV010000003">
    <property type="protein sequence ID" value="KAJ6218384.1"/>
    <property type="molecule type" value="Genomic_DNA"/>
</dbReference>
<evidence type="ECO:0000256" key="6">
    <source>
        <dbReference type="ARBA" id="ARBA00036735"/>
    </source>
</evidence>
<dbReference type="Pfam" id="PF01187">
    <property type="entry name" value="MIF"/>
    <property type="match status" value="1"/>
</dbReference>
<gene>
    <name evidence="13" type="ORF">RDWZM_009541</name>
</gene>
<evidence type="ECO:0000256" key="7">
    <source>
        <dbReference type="ARBA" id="ARBA00036823"/>
    </source>
</evidence>
<sequence length="125" mass="14052">MPFLQLFTTLSRSQVPENLGQVLAQTLSTTMRNKPLERICVHISTDQLIFSGSHNETNGPLAYGVLRSIGSVELEDNRRTVEAITRIIHEQLKVPQQEIRFLFDDYSPEKVAMNGKVVTDILAGK</sequence>
<keyword evidence="3" id="KW-0202">Cytokine</keyword>
<comment type="catalytic activity">
    <reaction evidence="6">
        <text>3-phenylpyruvate = enol-phenylpyruvate</text>
        <dbReference type="Rhea" id="RHEA:17097"/>
        <dbReference type="ChEBI" id="CHEBI:16815"/>
        <dbReference type="ChEBI" id="CHEBI:18005"/>
        <dbReference type="EC" id="5.3.2.1"/>
    </reaction>
</comment>
<dbReference type="InterPro" id="IPR014347">
    <property type="entry name" value="Tautomerase/MIF_sf"/>
</dbReference>
<comment type="caution">
    <text evidence="13">The sequence shown here is derived from an EMBL/GenBank/DDBJ whole genome shotgun (WGS) entry which is preliminary data.</text>
</comment>
<evidence type="ECO:0000256" key="10">
    <source>
        <dbReference type="ARBA" id="ARBA00041631"/>
    </source>
</evidence>
<evidence type="ECO:0000256" key="9">
    <source>
        <dbReference type="ARBA" id="ARBA00039086"/>
    </source>
</evidence>
<organism evidence="13 14">
    <name type="scientific">Blomia tropicalis</name>
    <name type="common">Mite</name>
    <dbReference type="NCBI Taxonomy" id="40697"/>
    <lineage>
        <taxon>Eukaryota</taxon>
        <taxon>Metazoa</taxon>
        <taxon>Ecdysozoa</taxon>
        <taxon>Arthropoda</taxon>
        <taxon>Chelicerata</taxon>
        <taxon>Arachnida</taxon>
        <taxon>Acari</taxon>
        <taxon>Acariformes</taxon>
        <taxon>Sarcoptiformes</taxon>
        <taxon>Astigmata</taxon>
        <taxon>Glycyphagoidea</taxon>
        <taxon>Echimyopodidae</taxon>
        <taxon>Blomia</taxon>
    </lineage>
</organism>
<dbReference type="GO" id="GO:0005125">
    <property type="term" value="F:cytokine activity"/>
    <property type="evidence" value="ECO:0007669"/>
    <property type="project" value="UniProtKB-KW"/>
</dbReference>
<dbReference type="EC" id="5.3.3.12" evidence="8"/>
<dbReference type="EC" id="5.3.2.1" evidence="9"/>
<dbReference type="GO" id="GO:0005615">
    <property type="term" value="C:extracellular space"/>
    <property type="evidence" value="ECO:0007669"/>
    <property type="project" value="UniProtKB-KW"/>
</dbReference>
<dbReference type="Proteomes" id="UP001142055">
    <property type="component" value="Chromosome 3"/>
</dbReference>
<dbReference type="SUPFAM" id="SSF55331">
    <property type="entry name" value="Tautomerase/MIF"/>
    <property type="match status" value="1"/>
</dbReference>
<name>A0A9Q0M3M1_BLOTA</name>